<gene>
    <name evidence="2" type="primary">g8146</name>
    <name evidence="2" type="ORF">VP750_LOCUS7002</name>
</gene>
<reference evidence="2 3" key="1">
    <citation type="submission" date="2024-06" db="EMBL/GenBank/DDBJ databases">
        <authorList>
            <person name="Kraege A."/>
            <person name="Thomma B."/>
        </authorList>
    </citation>
    <scope>NUCLEOTIDE SEQUENCE [LARGE SCALE GENOMIC DNA]</scope>
</reference>
<evidence type="ECO:0000313" key="3">
    <source>
        <dbReference type="Proteomes" id="UP001497392"/>
    </source>
</evidence>
<protein>
    <submittedName>
        <fullName evidence="2">G8146 protein</fullName>
    </submittedName>
</protein>
<keyword evidence="3" id="KW-1185">Reference proteome</keyword>
<comment type="caution">
    <text evidence="2">The sequence shown here is derived from an EMBL/GenBank/DDBJ whole genome shotgun (WGS) entry which is preliminary data.</text>
</comment>
<dbReference type="EMBL" id="CAXHTA020000012">
    <property type="protein sequence ID" value="CAL5225343.1"/>
    <property type="molecule type" value="Genomic_DNA"/>
</dbReference>
<evidence type="ECO:0000256" key="1">
    <source>
        <dbReference type="SAM" id="MobiDB-lite"/>
    </source>
</evidence>
<evidence type="ECO:0000313" key="2">
    <source>
        <dbReference type="EMBL" id="CAL5225343.1"/>
    </source>
</evidence>
<sequence>MPALDQCEEDFKTNTWTLLCPPAERQHVWQQNLAPQHSLEPVASLPPPSPSQPEQACQLISASQWHAFQETGDPKQALKTTPTSTPTTRKPSDGLCPAWHHTGRCSSEGCTLNHCSLDDPSFDHTKGTGKKYVLLPHGCFSYMEDGEREGAAQMGQAIRASRTEDLSREDASLLTIVDGAGVGKTRIQQEIQACADMPSWNSLPKLGLNKETLQVFRDGLAFFPIINLSYNQTRLRSKDVEMDMPGLSLGLRLACTVFRLNMFVSNLLSILSPEELQLFELHNLLPIIASALRRRSKASGRSQHAGGRVLLGIQLDELQSVLETSKLPGVSLHAAAKFGRDMCHVVGELVVQGTVRKHGIALMLIGAGTRAPHDNIFVPTAFNIVQLHVGPLTLPETLTVMVKALYQGAWGEDEDLKGITEADIRELLSHRCLLDSMAELSGIPRSLQWAYRVLGDPDIMAKIAQKYEGFDVQVASRVREGVGNRMEKYRATARREICDEALEEILLLVLSGLPISHEHRCVGPEGPSINKCLQSGVLYVISTSANMIMHLPKQLLLSLYPENMPQYGQLDHGFDILQGRRLEDLCSGILPLRCQLFTRLGMEKCPLAMLLPGALGKASLLKRQVMIKAMTEDQDMEIFLDNEKKLHYTERRDLDNQKSFEEASGYVQIRCDLPSSAAGHKSCTLLDFRATLLPVAGGRPLMLLQQVKGKEGGKEGKVTLQKQALEKWLILLEEPLKPLEKSFELIFVFLTKQLLGKEGWLYTASCKKNLLVVPRQTMSAYLPVIHDRLAVNDLRLVQAVDEE</sequence>
<proteinExistence type="predicted"/>
<accession>A0ABP1G4H8</accession>
<dbReference type="Proteomes" id="UP001497392">
    <property type="component" value="Unassembled WGS sequence"/>
</dbReference>
<feature type="compositionally biased region" description="Low complexity" evidence="1">
    <location>
        <begin position="79"/>
        <end position="89"/>
    </location>
</feature>
<organism evidence="2 3">
    <name type="scientific">Coccomyxa viridis</name>
    <dbReference type="NCBI Taxonomy" id="1274662"/>
    <lineage>
        <taxon>Eukaryota</taxon>
        <taxon>Viridiplantae</taxon>
        <taxon>Chlorophyta</taxon>
        <taxon>core chlorophytes</taxon>
        <taxon>Trebouxiophyceae</taxon>
        <taxon>Trebouxiophyceae incertae sedis</taxon>
        <taxon>Coccomyxaceae</taxon>
        <taxon>Coccomyxa</taxon>
    </lineage>
</organism>
<name>A0ABP1G4H8_9CHLO</name>
<feature type="region of interest" description="Disordered" evidence="1">
    <location>
        <begin position="72"/>
        <end position="92"/>
    </location>
</feature>